<proteinExistence type="inferred from homology"/>
<evidence type="ECO:0000256" key="21">
    <source>
        <dbReference type="ARBA" id="ARBA00044346"/>
    </source>
</evidence>
<organism evidence="25 27">
    <name type="scientific">Aspergillus hiratsukae</name>
    <dbReference type="NCBI Taxonomy" id="1194566"/>
    <lineage>
        <taxon>Eukaryota</taxon>
        <taxon>Fungi</taxon>
        <taxon>Dikarya</taxon>
        <taxon>Ascomycota</taxon>
        <taxon>Pezizomycotina</taxon>
        <taxon>Eurotiomycetes</taxon>
        <taxon>Eurotiomycetidae</taxon>
        <taxon>Eurotiales</taxon>
        <taxon>Aspergillaceae</taxon>
        <taxon>Aspergillus</taxon>
        <taxon>Aspergillus subgen. Fumigati</taxon>
    </lineage>
</organism>
<dbReference type="EMBL" id="JACBAF010002269">
    <property type="protein sequence ID" value="KAF7159882.1"/>
    <property type="molecule type" value="Genomic_DNA"/>
</dbReference>
<evidence type="ECO:0000256" key="18">
    <source>
        <dbReference type="ARBA" id="ARBA00023306"/>
    </source>
</evidence>
<dbReference type="GO" id="GO:0005876">
    <property type="term" value="C:spindle microtubule"/>
    <property type="evidence" value="ECO:0007669"/>
    <property type="project" value="InterPro"/>
</dbReference>
<dbReference type="GO" id="GO:0051301">
    <property type="term" value="P:cell division"/>
    <property type="evidence" value="ECO:0007669"/>
    <property type="project" value="UniProtKB-KW"/>
</dbReference>
<dbReference type="GO" id="GO:0051123">
    <property type="term" value="P:RNA polymerase II preinitiation complex assembly"/>
    <property type="evidence" value="ECO:0007669"/>
    <property type="project" value="TreeGrafter"/>
</dbReference>
<name>A0A8H6UGN5_9EURO</name>
<keyword evidence="18" id="KW-0131">Cell cycle</keyword>
<feature type="coiled-coil region" evidence="22">
    <location>
        <begin position="164"/>
        <end position="227"/>
    </location>
</feature>
<evidence type="ECO:0000256" key="20">
    <source>
        <dbReference type="ARBA" id="ARBA00044112"/>
    </source>
</evidence>
<keyword evidence="11" id="KW-0159">Chromosome partition</keyword>
<dbReference type="Gene3D" id="1.10.20.10">
    <property type="entry name" value="Histone, subunit A"/>
    <property type="match status" value="1"/>
</dbReference>
<feature type="compositionally biased region" description="Low complexity" evidence="23">
    <location>
        <begin position="625"/>
        <end position="640"/>
    </location>
</feature>
<evidence type="ECO:0000256" key="14">
    <source>
        <dbReference type="ARBA" id="ARBA00023054"/>
    </source>
</evidence>
<feature type="compositionally biased region" description="Pro residues" evidence="23">
    <location>
        <begin position="658"/>
        <end position="672"/>
    </location>
</feature>
<evidence type="ECO:0000256" key="22">
    <source>
        <dbReference type="SAM" id="Coils"/>
    </source>
</evidence>
<evidence type="ECO:0000256" key="5">
    <source>
        <dbReference type="ARBA" id="ARBA00008491"/>
    </source>
</evidence>
<evidence type="ECO:0000256" key="2">
    <source>
        <dbReference type="ARBA" id="ARBA00004186"/>
    </source>
</evidence>
<dbReference type="Pfam" id="PF08657">
    <property type="entry name" value="DASH_Spc34"/>
    <property type="match status" value="2"/>
</dbReference>
<gene>
    <name evidence="25" type="ORF">CNMCM5793_001220</name>
    <name evidence="26" type="ORF">CNMCM6106_007308</name>
</gene>
<evidence type="ECO:0000256" key="6">
    <source>
        <dbReference type="ARBA" id="ARBA00022454"/>
    </source>
</evidence>
<dbReference type="Proteomes" id="UP000662466">
    <property type="component" value="Unassembled WGS sequence"/>
</dbReference>
<dbReference type="OrthoDB" id="2193432at2759"/>
<dbReference type="SUPFAM" id="SSF47113">
    <property type="entry name" value="Histone-fold"/>
    <property type="match status" value="1"/>
</dbReference>
<keyword evidence="13" id="KW-0805">Transcription regulation</keyword>
<dbReference type="CDD" id="cd07981">
    <property type="entry name" value="HFD_TAF12"/>
    <property type="match status" value="1"/>
</dbReference>
<keyword evidence="27" id="KW-1185">Reference proteome</keyword>
<keyword evidence="15" id="KW-0804">Transcription</keyword>
<dbReference type="InterPro" id="IPR009072">
    <property type="entry name" value="Histone-fold"/>
</dbReference>
<dbReference type="Pfam" id="PF03847">
    <property type="entry name" value="TFIID_20kDa"/>
    <property type="match status" value="1"/>
</dbReference>
<keyword evidence="7" id="KW-0963">Cytoplasm</keyword>
<keyword evidence="9" id="KW-0493">Microtubule</keyword>
<dbReference type="GO" id="GO:0046982">
    <property type="term" value="F:protein heterodimerization activity"/>
    <property type="evidence" value="ECO:0007669"/>
    <property type="project" value="InterPro"/>
</dbReference>
<evidence type="ECO:0000256" key="8">
    <source>
        <dbReference type="ARBA" id="ARBA00022618"/>
    </source>
</evidence>
<evidence type="ECO:0000256" key="12">
    <source>
        <dbReference type="ARBA" id="ARBA00022838"/>
    </source>
</evidence>
<evidence type="ECO:0000256" key="13">
    <source>
        <dbReference type="ARBA" id="ARBA00023015"/>
    </source>
</evidence>
<evidence type="ECO:0000256" key="16">
    <source>
        <dbReference type="ARBA" id="ARBA00023212"/>
    </source>
</evidence>
<feature type="region of interest" description="Disordered" evidence="23">
    <location>
        <begin position="53"/>
        <end position="79"/>
    </location>
</feature>
<evidence type="ECO:0000313" key="27">
    <source>
        <dbReference type="Proteomes" id="UP000630445"/>
    </source>
</evidence>
<dbReference type="FunFam" id="1.10.20.10:FF:000037">
    <property type="entry name" value="Transcription initiation factor TFIID subunit 12"/>
    <property type="match status" value="1"/>
</dbReference>
<dbReference type="InterPro" id="IPR013966">
    <property type="entry name" value="Spc34"/>
</dbReference>
<dbReference type="GO" id="GO:0000124">
    <property type="term" value="C:SAGA complex"/>
    <property type="evidence" value="ECO:0007669"/>
    <property type="project" value="InterPro"/>
</dbReference>
<dbReference type="EMBL" id="JACBAD010001996">
    <property type="protein sequence ID" value="KAF7123044.1"/>
    <property type="molecule type" value="Genomic_DNA"/>
</dbReference>
<comment type="similarity">
    <text evidence="4">Belongs to the TAF12 family.</text>
</comment>
<evidence type="ECO:0000256" key="10">
    <source>
        <dbReference type="ARBA" id="ARBA00022776"/>
    </source>
</evidence>
<evidence type="ECO:0000256" key="9">
    <source>
        <dbReference type="ARBA" id="ARBA00022701"/>
    </source>
</evidence>
<keyword evidence="12" id="KW-0995">Kinetochore</keyword>
<keyword evidence="8" id="KW-0132">Cell division</keyword>
<dbReference type="GO" id="GO:0042729">
    <property type="term" value="C:DASH complex"/>
    <property type="evidence" value="ECO:0007669"/>
    <property type="project" value="InterPro"/>
</dbReference>
<accession>A0A8H6UGN5</accession>
<reference evidence="25" key="1">
    <citation type="submission" date="2020-06" db="EMBL/GenBank/DDBJ databases">
        <title>Draft genome sequences of strains closely related to Aspergillus parafelis and Aspergillus hiratsukae.</title>
        <authorList>
            <person name="Dos Santos R.A.C."/>
            <person name="Rivero-Menendez O."/>
            <person name="Steenwyk J.L."/>
            <person name="Mead M.E."/>
            <person name="Goldman G.H."/>
            <person name="Alastruey-Izquierdo A."/>
            <person name="Rokas A."/>
        </authorList>
    </citation>
    <scope>NUCLEOTIDE SEQUENCE</scope>
    <source>
        <strain evidence="25">CNM-CM5793</strain>
        <strain evidence="26">CNM-CM6106</strain>
    </source>
</reference>
<evidence type="ECO:0000256" key="23">
    <source>
        <dbReference type="SAM" id="MobiDB-lite"/>
    </source>
</evidence>
<dbReference type="GO" id="GO:0017025">
    <property type="term" value="F:TBP-class protein binding"/>
    <property type="evidence" value="ECO:0007669"/>
    <property type="project" value="TreeGrafter"/>
</dbReference>
<feature type="coiled-coil region" evidence="22">
    <location>
        <begin position="364"/>
        <end position="391"/>
    </location>
</feature>
<feature type="region of interest" description="Disordered" evidence="23">
    <location>
        <begin position="520"/>
        <end position="678"/>
    </location>
</feature>
<comment type="caution">
    <text evidence="25">The sequence shown here is derived from an EMBL/GenBank/DDBJ whole genome shotgun (WGS) entry which is preliminary data.</text>
</comment>
<keyword evidence="19" id="KW-0137">Centromere</keyword>
<dbReference type="Proteomes" id="UP000630445">
    <property type="component" value="Unassembled WGS sequence"/>
</dbReference>
<protein>
    <recommendedName>
        <fullName evidence="20">DASH complex subunit SPC34</fullName>
    </recommendedName>
    <alternativeName>
        <fullName evidence="21">Outer kinetochore protein SPC34</fullName>
    </alternativeName>
</protein>
<evidence type="ECO:0000313" key="25">
    <source>
        <dbReference type="EMBL" id="KAF7123044.1"/>
    </source>
</evidence>
<feature type="domain" description="Transcription initiation factor TFIID subunit 12" evidence="24">
    <location>
        <begin position="786"/>
        <end position="856"/>
    </location>
</feature>
<keyword evidence="17" id="KW-0539">Nucleus</keyword>
<evidence type="ECO:0000256" key="1">
    <source>
        <dbReference type="ARBA" id="ARBA00004123"/>
    </source>
</evidence>
<dbReference type="GO" id="GO:0008608">
    <property type="term" value="P:attachment of spindle microtubules to kinetochore"/>
    <property type="evidence" value="ECO:0007669"/>
    <property type="project" value="InterPro"/>
</dbReference>
<keyword evidence="6" id="KW-0158">Chromosome</keyword>
<feature type="compositionally biased region" description="Low complexity" evidence="23">
    <location>
        <begin position="599"/>
        <end position="617"/>
    </location>
</feature>
<feature type="compositionally biased region" description="Low complexity" evidence="23">
    <location>
        <begin position="648"/>
        <end position="657"/>
    </location>
</feature>
<feature type="compositionally biased region" description="Polar residues" evidence="23">
    <location>
        <begin position="578"/>
        <end position="598"/>
    </location>
</feature>
<evidence type="ECO:0000256" key="19">
    <source>
        <dbReference type="ARBA" id="ARBA00023328"/>
    </source>
</evidence>
<keyword evidence="14 22" id="KW-0175">Coiled coil</keyword>
<dbReference type="AlphaFoldDB" id="A0A8H6UGN5"/>
<feature type="region of interest" description="Disordered" evidence="23">
    <location>
        <begin position="731"/>
        <end position="764"/>
    </location>
</feature>
<dbReference type="GO" id="GO:0003677">
    <property type="term" value="F:DNA binding"/>
    <property type="evidence" value="ECO:0007669"/>
    <property type="project" value="TreeGrafter"/>
</dbReference>
<evidence type="ECO:0000256" key="15">
    <source>
        <dbReference type="ARBA" id="ARBA00023163"/>
    </source>
</evidence>
<evidence type="ECO:0000313" key="26">
    <source>
        <dbReference type="EMBL" id="KAF7159882.1"/>
    </source>
</evidence>
<evidence type="ECO:0000256" key="7">
    <source>
        <dbReference type="ARBA" id="ARBA00022490"/>
    </source>
</evidence>
<dbReference type="PANTHER" id="PTHR12264:SF21">
    <property type="entry name" value="TRANSCRIPTION INITIATION FACTOR TFIID SUBUNIT 12"/>
    <property type="match status" value="1"/>
</dbReference>
<sequence>MSLFENHLEQIQLSSNAIAELPFPPPRIFTNALLGPHDITALIRDTEAHERALFQTDPSAKSQRRATRRGTMFQSEGDGESMASRIYAARNNRNQSAVARVLGSDMMDEIKRSAGTSARGTRSEVNIDVLLRGAEILCNVYPVVGAQEKIATLRYRHELISESIAQLEDRVARNTAELEQMSHSYADEYDDYDKSTTAQPEVTDADIEREMEEIRELERRKRTLEARRYEALPVYLLSPYDPVQVEFTILTSEAPTNTFEVTSSHEPLPLFHSAYLPLEPRRTIKLLPTAPANQPMVPPQQHSNLIRTDQVQKLPHLNEQQKAQHTQLVRNFWEILNSRDPQSAEYQNAHMRLTQLSQNLMKGMRVFQQNRQQALQQHQQAQAAAAAVQGQPVQRTQSANPQSFAQLLPQIQQKVNGLHFFLPPNISKEQVQTWLPEARLRYGIALQKQEIGRVRIAELRQQFAQRQAAGNMSQEEVQEFKNRQLGAEKLYREGSDFLNKFKEQQETFKAQQQNQQLNRAGLPNAAPGQAQQPQGTAEQAPTATAPAATPAPNAGDKRPVNVPGAMHPGQAPTPAPHTINSAVTAARNQAGQAAMSPSTTQPGQAPVAQAAGTAPAAPAAPPHQPQQQQPQPLSQQGTPGAQVTFSQTPNPDGSTPTPTGPPPINVQGPPRPLSHQAAMAQAAQNYTNNAANNNMAQQNVSQAAANPHAHPQGYISNRASENSARNINMAIPKNLNVPPPEPVSMAPARPTLSGGPSHGAMGMMGQPAIQKHPGYVLEGEGQRVLSKKMLDILVRQVTGGGEGEGLTPDAEEFILQMADDFVDDVITAACRLAKLRPSSTLELRDIQLVLERNYNMRISGFSTDDLRTVKKPQPTQGWTQKMSAVQAAKVTQGKAE</sequence>
<evidence type="ECO:0000256" key="4">
    <source>
        <dbReference type="ARBA" id="ARBA00007530"/>
    </source>
</evidence>
<evidence type="ECO:0000256" key="3">
    <source>
        <dbReference type="ARBA" id="ARBA00004629"/>
    </source>
</evidence>
<dbReference type="PANTHER" id="PTHR12264">
    <property type="entry name" value="TRANSCRIPTION INITIATION FACTOR TFIID SUBUNIT 12"/>
    <property type="match status" value="1"/>
</dbReference>
<dbReference type="GO" id="GO:0005669">
    <property type="term" value="C:transcription factor TFIID complex"/>
    <property type="evidence" value="ECO:0007669"/>
    <property type="project" value="InterPro"/>
</dbReference>
<evidence type="ECO:0000259" key="24">
    <source>
        <dbReference type="Pfam" id="PF03847"/>
    </source>
</evidence>
<keyword evidence="10" id="KW-0498">Mitosis</keyword>
<keyword evidence="16" id="KW-0206">Cytoskeleton</keyword>
<evidence type="ECO:0000256" key="11">
    <source>
        <dbReference type="ARBA" id="ARBA00022829"/>
    </source>
</evidence>
<evidence type="ECO:0000256" key="17">
    <source>
        <dbReference type="ARBA" id="ARBA00023242"/>
    </source>
</evidence>
<comment type="similarity">
    <text evidence="5">Belongs to the DASH complex SPC34 family.</text>
</comment>
<dbReference type="InterPro" id="IPR003228">
    <property type="entry name" value="TFIID_TAF12_dom"/>
</dbReference>
<comment type="subcellular location">
    <subcellularLocation>
        <location evidence="3">Chromosome</location>
        <location evidence="3">Centromere</location>
        <location evidence="3">Kinetochore</location>
    </subcellularLocation>
    <subcellularLocation>
        <location evidence="2">Cytoplasm</location>
        <location evidence="2">Cytoskeleton</location>
        <location evidence="2">Spindle</location>
    </subcellularLocation>
    <subcellularLocation>
        <location evidence="1">Nucleus</location>
    </subcellularLocation>
</comment>
<dbReference type="InterPro" id="IPR037794">
    <property type="entry name" value="TAF12"/>
</dbReference>
<feature type="compositionally biased region" description="Low complexity" evidence="23">
    <location>
        <begin position="520"/>
        <end position="554"/>
    </location>
</feature>